<feature type="domain" description="EF-hand" evidence="5">
    <location>
        <begin position="180"/>
        <end position="215"/>
    </location>
</feature>
<evidence type="ECO:0000256" key="2">
    <source>
        <dbReference type="ARBA" id="ARBA00022737"/>
    </source>
</evidence>
<dbReference type="PROSITE" id="PS00018">
    <property type="entry name" value="EF_HAND_1"/>
    <property type="match status" value="3"/>
</dbReference>
<gene>
    <name evidence="6" type="ORF">SCF082_LOCUS17568</name>
</gene>
<keyword evidence="1" id="KW-0479">Metal-binding</keyword>
<keyword evidence="3" id="KW-0106">Calcium</keyword>
<dbReference type="SUPFAM" id="SSF47473">
    <property type="entry name" value="EF-hand"/>
    <property type="match status" value="1"/>
</dbReference>
<dbReference type="InterPro" id="IPR002048">
    <property type="entry name" value="EF_hand_dom"/>
</dbReference>
<dbReference type="Pfam" id="PF13202">
    <property type="entry name" value="EF-hand_5"/>
    <property type="match status" value="1"/>
</dbReference>
<evidence type="ECO:0000259" key="5">
    <source>
        <dbReference type="PROSITE" id="PS50222"/>
    </source>
</evidence>
<evidence type="ECO:0000256" key="1">
    <source>
        <dbReference type="ARBA" id="ARBA00022723"/>
    </source>
</evidence>
<feature type="domain" description="EF-hand" evidence="5">
    <location>
        <begin position="36"/>
        <end position="71"/>
    </location>
</feature>
<dbReference type="CDD" id="cd00051">
    <property type="entry name" value="EFh"/>
    <property type="match status" value="1"/>
</dbReference>
<dbReference type="PANTHER" id="PTHR10891">
    <property type="entry name" value="EF-HAND CALCIUM-BINDING DOMAIN CONTAINING PROTEIN"/>
    <property type="match status" value="1"/>
</dbReference>
<evidence type="ECO:0000313" key="6">
    <source>
        <dbReference type="EMBL" id="CAK9026592.1"/>
    </source>
</evidence>
<organism evidence="6 7">
    <name type="scientific">Durusdinium trenchii</name>
    <dbReference type="NCBI Taxonomy" id="1381693"/>
    <lineage>
        <taxon>Eukaryota</taxon>
        <taxon>Sar</taxon>
        <taxon>Alveolata</taxon>
        <taxon>Dinophyceae</taxon>
        <taxon>Suessiales</taxon>
        <taxon>Symbiodiniaceae</taxon>
        <taxon>Durusdinium</taxon>
    </lineage>
</organism>
<comment type="caution">
    <text evidence="6">The sequence shown here is derived from an EMBL/GenBank/DDBJ whole genome shotgun (WGS) entry which is preliminary data.</text>
</comment>
<feature type="region of interest" description="Disordered" evidence="4">
    <location>
        <begin position="115"/>
        <end position="144"/>
    </location>
</feature>
<feature type="domain" description="EF-hand" evidence="5">
    <location>
        <begin position="72"/>
        <end position="107"/>
    </location>
</feature>
<proteinExistence type="predicted"/>
<dbReference type="Proteomes" id="UP001642464">
    <property type="component" value="Unassembled WGS sequence"/>
</dbReference>
<dbReference type="PROSITE" id="PS50222">
    <property type="entry name" value="EF_HAND_2"/>
    <property type="match status" value="5"/>
</dbReference>
<evidence type="ECO:0000256" key="3">
    <source>
        <dbReference type="ARBA" id="ARBA00022837"/>
    </source>
</evidence>
<dbReference type="Pfam" id="PF13499">
    <property type="entry name" value="EF-hand_7"/>
    <property type="match status" value="2"/>
</dbReference>
<sequence>MPPDLSGLLLSSFAQAHRYVRLPARTGPSKVEESSKDSEKIKDIFRKYDLNNDGCISHEELWEVLSKLCPSLTRSEVERLFVKMDANRDQRIQSSEFVDFLFGFADLSDKAEMQMRDAAASSTAAPEGEKYRPSSCEPETLPEEPDLRLKKNDSVLSTFTLDIQGEEPDLSELLERLQQMNAQALREVFQKADVNKKGFLKLNQIRTVLFPANVQTEDQQLAVVKVFAQMDKNSDGKIHCGEFVSYILEGKRRASRSATASDKRQMACAFASADAETWLLDDWSMEDDSGADGAGAVGKSTGPLLFAKAFTLVVNAFRWVSPVQLDFASGRWEFEHLFGAQTDFDRQMLRQTFAKVDRNQDGAVSLVELAELYGKEPTFRTGRVGGDRSKGFGPIRPLVQDIHSQLSEVLQAWATGADTRSQRHHSVGLHGCRLVEMGAQDNP</sequence>
<dbReference type="Gene3D" id="1.10.238.10">
    <property type="entry name" value="EF-hand"/>
    <property type="match status" value="2"/>
</dbReference>
<dbReference type="InterPro" id="IPR011992">
    <property type="entry name" value="EF-hand-dom_pair"/>
</dbReference>
<accession>A0ABP0KIE7</accession>
<keyword evidence="7" id="KW-1185">Reference proteome</keyword>
<evidence type="ECO:0000313" key="7">
    <source>
        <dbReference type="Proteomes" id="UP001642464"/>
    </source>
</evidence>
<dbReference type="InterPro" id="IPR018247">
    <property type="entry name" value="EF_Hand_1_Ca_BS"/>
</dbReference>
<feature type="domain" description="EF-hand" evidence="5">
    <location>
        <begin position="218"/>
        <end position="253"/>
    </location>
</feature>
<dbReference type="InterPro" id="IPR039647">
    <property type="entry name" value="EF_hand_pair_protein_CML-like"/>
</dbReference>
<evidence type="ECO:0000256" key="4">
    <source>
        <dbReference type="SAM" id="MobiDB-lite"/>
    </source>
</evidence>
<keyword evidence="2" id="KW-0677">Repeat</keyword>
<dbReference type="SMART" id="SM00054">
    <property type="entry name" value="EFh"/>
    <property type="match status" value="5"/>
</dbReference>
<protein>
    <submittedName>
        <fullName evidence="6">Probable calcium-binding protein CML18 (Calmodulin-like protein 18)</fullName>
    </submittedName>
</protein>
<reference evidence="6 7" key="1">
    <citation type="submission" date="2024-02" db="EMBL/GenBank/DDBJ databases">
        <authorList>
            <person name="Chen Y."/>
            <person name="Shah S."/>
            <person name="Dougan E. K."/>
            <person name="Thang M."/>
            <person name="Chan C."/>
        </authorList>
    </citation>
    <scope>NUCLEOTIDE SEQUENCE [LARGE SCALE GENOMIC DNA]</scope>
</reference>
<feature type="domain" description="EF-hand" evidence="5">
    <location>
        <begin position="344"/>
        <end position="379"/>
    </location>
</feature>
<name>A0ABP0KIE7_9DINO</name>
<dbReference type="EMBL" id="CAXAMM010011592">
    <property type="protein sequence ID" value="CAK9026592.1"/>
    <property type="molecule type" value="Genomic_DNA"/>
</dbReference>